<protein>
    <recommendedName>
        <fullName evidence="3">WSC domain-containing protein</fullName>
    </recommendedName>
</protein>
<feature type="compositionally biased region" description="Polar residues" evidence="1">
    <location>
        <begin position="558"/>
        <end position="574"/>
    </location>
</feature>
<organism evidence="4 5">
    <name type="scientific">Modicella reniformis</name>
    <dbReference type="NCBI Taxonomy" id="1440133"/>
    <lineage>
        <taxon>Eukaryota</taxon>
        <taxon>Fungi</taxon>
        <taxon>Fungi incertae sedis</taxon>
        <taxon>Mucoromycota</taxon>
        <taxon>Mortierellomycotina</taxon>
        <taxon>Mortierellomycetes</taxon>
        <taxon>Mortierellales</taxon>
        <taxon>Mortierellaceae</taxon>
        <taxon>Modicella</taxon>
    </lineage>
</organism>
<feature type="domain" description="WSC" evidence="3">
    <location>
        <begin position="30"/>
        <end position="139"/>
    </location>
</feature>
<feature type="region of interest" description="Disordered" evidence="1">
    <location>
        <begin position="625"/>
        <end position="650"/>
    </location>
</feature>
<dbReference type="OrthoDB" id="2019572at2759"/>
<keyword evidence="5" id="KW-1185">Reference proteome</keyword>
<comment type="caution">
    <text evidence="4">The sequence shown here is derived from an EMBL/GenBank/DDBJ whole genome shotgun (WGS) entry which is preliminary data.</text>
</comment>
<evidence type="ECO:0000313" key="4">
    <source>
        <dbReference type="EMBL" id="KAF9961167.1"/>
    </source>
</evidence>
<feature type="chain" id="PRO_5040356424" description="WSC domain-containing protein" evidence="2">
    <location>
        <begin position="31"/>
        <end position="795"/>
    </location>
</feature>
<reference evidence="4" key="1">
    <citation type="journal article" date="2020" name="Fungal Divers.">
        <title>Resolving the Mortierellaceae phylogeny through synthesis of multi-gene phylogenetics and phylogenomics.</title>
        <authorList>
            <person name="Vandepol N."/>
            <person name="Liber J."/>
            <person name="Desiro A."/>
            <person name="Na H."/>
            <person name="Kennedy M."/>
            <person name="Barry K."/>
            <person name="Grigoriev I.V."/>
            <person name="Miller A.N."/>
            <person name="O'Donnell K."/>
            <person name="Stajich J.E."/>
            <person name="Bonito G."/>
        </authorList>
    </citation>
    <scope>NUCLEOTIDE SEQUENCE</scope>
    <source>
        <strain evidence="4">MES-2147</strain>
    </source>
</reference>
<feature type="compositionally biased region" description="Polar residues" evidence="1">
    <location>
        <begin position="626"/>
        <end position="648"/>
    </location>
</feature>
<gene>
    <name evidence="4" type="ORF">BGZ65_011152</name>
</gene>
<feature type="compositionally biased region" description="Acidic residues" evidence="1">
    <location>
        <begin position="253"/>
        <end position="296"/>
    </location>
</feature>
<feature type="compositionally biased region" description="Basic and acidic residues" evidence="1">
    <location>
        <begin position="680"/>
        <end position="689"/>
    </location>
</feature>
<feature type="region of interest" description="Disordered" evidence="1">
    <location>
        <begin position="734"/>
        <end position="774"/>
    </location>
</feature>
<feature type="region of interest" description="Disordered" evidence="1">
    <location>
        <begin position="231"/>
        <end position="322"/>
    </location>
</feature>
<feature type="compositionally biased region" description="Low complexity" evidence="1">
    <location>
        <begin position="160"/>
        <end position="176"/>
    </location>
</feature>
<feature type="compositionally biased region" description="Polar residues" evidence="1">
    <location>
        <begin position="188"/>
        <end position="204"/>
    </location>
</feature>
<dbReference type="EMBL" id="JAAAHW010006426">
    <property type="protein sequence ID" value="KAF9961167.1"/>
    <property type="molecule type" value="Genomic_DNA"/>
</dbReference>
<feature type="region of interest" description="Disordered" evidence="1">
    <location>
        <begin position="663"/>
        <end position="689"/>
    </location>
</feature>
<dbReference type="InterPro" id="IPR002889">
    <property type="entry name" value="WSC_carb-bd"/>
</dbReference>
<evidence type="ECO:0000313" key="5">
    <source>
        <dbReference type="Proteomes" id="UP000749646"/>
    </source>
</evidence>
<keyword evidence="2" id="KW-0732">Signal</keyword>
<name>A0A9P6M1T5_9FUNG</name>
<dbReference type="Proteomes" id="UP000749646">
    <property type="component" value="Unassembled WGS sequence"/>
</dbReference>
<feature type="signal peptide" evidence="2">
    <location>
        <begin position="1"/>
        <end position="30"/>
    </location>
</feature>
<feature type="region of interest" description="Disordered" evidence="1">
    <location>
        <begin position="556"/>
        <end position="580"/>
    </location>
</feature>
<proteinExistence type="predicted"/>
<evidence type="ECO:0000256" key="1">
    <source>
        <dbReference type="SAM" id="MobiDB-lite"/>
    </source>
</evidence>
<dbReference type="Pfam" id="PF01822">
    <property type="entry name" value="WSC"/>
    <property type="match status" value="1"/>
</dbReference>
<accession>A0A9P6M1T5</accession>
<feature type="region of interest" description="Disordered" evidence="1">
    <location>
        <begin position="160"/>
        <end position="204"/>
    </location>
</feature>
<dbReference type="PROSITE" id="PS51212">
    <property type="entry name" value="WSC"/>
    <property type="match status" value="1"/>
</dbReference>
<feature type="compositionally biased region" description="Polar residues" evidence="1">
    <location>
        <begin position="300"/>
        <end position="314"/>
    </location>
</feature>
<dbReference type="AlphaFoldDB" id="A0A9P6M1T5"/>
<sequence>MASIFTTTTKTTTLIFAFFMLISLLKPTSAQLSLGCYASGLMTNGIHDGMAIRIESPIFPGLSQPYHDIYMSQEACTVHCKISLFLFAITEGGSTCYCTNQQVPEGSKVEDSKCNKPCAGYPPETCGSAFLGAEGLIMNGGGAYANVMLVNHSPSIPHIFPSSSSSSPSSPSLSSSQQKVENRGSGLNGNQDLEPSPAPSLTSLPVSTFTTTIVIAERAIGLKPEVRNDAGEIKTFDEDTTDILEDDGKNNGEDEQGNDNMEYIEDAEEDGGDEVEVENEEEDEENEEEDEEDEDRNDGSDNQDPGNAGKTITENDAKSSPGIPVASTAVAVVCALGICAFIVYAARKRKQEHVKRVTACSSSSRRNKNTIGHLGYLPFQQKDLESVSDGQSEVVDRRRSVPMVDRRQRPMLALDTFSRTSGSSIMAPSIAATRNSKVLGRSYSHRVPVGYLHRPSSRSMTLSGPVFYADLYDEAYGQDACEAMAQSSCNSGRTQTRPIGHGGHVSVQLPCRSSRASSPACPIEQQHHYDSPFQDAATVAQYLHGRFYHQQLGPLRPNPTQRHSIHSTPTTSGTLWHRPTVSDYRRPHSISVSGSYLHNVAEERQVPRYRTHVLDENDGEIIDNEVATSKYSRRSTSGTLTGKHSGSLKQHFKRLSTPYVQVIRQQQQQHERQQQQQEQGKQEQQEQQHRIVDMLSCIEEGHGEGANRGGNEYVPAATTERRWSRGLLRNIVGNIHNHNSSSSSGQMNEVHGGEGEEAEPDHRQVHSGSLASFRGLDDLSRPRLRVMNPDDNVCV</sequence>
<evidence type="ECO:0000256" key="2">
    <source>
        <dbReference type="SAM" id="SignalP"/>
    </source>
</evidence>
<evidence type="ECO:0000259" key="3">
    <source>
        <dbReference type="PROSITE" id="PS51212"/>
    </source>
</evidence>